<gene>
    <name evidence="4" type="ORF">SARC_10122</name>
</gene>
<proteinExistence type="predicted"/>
<dbReference type="RefSeq" id="XP_014151319.1">
    <property type="nucleotide sequence ID" value="XM_014295844.1"/>
</dbReference>
<dbReference type="Pfam" id="PF00652">
    <property type="entry name" value="Ricin_B_lectin"/>
    <property type="match status" value="1"/>
</dbReference>
<evidence type="ECO:0000313" key="4">
    <source>
        <dbReference type="EMBL" id="KNC77417.1"/>
    </source>
</evidence>
<dbReference type="GeneID" id="25910626"/>
<organism evidence="4 5">
    <name type="scientific">Sphaeroforma arctica JP610</name>
    <dbReference type="NCBI Taxonomy" id="667725"/>
    <lineage>
        <taxon>Eukaryota</taxon>
        <taxon>Ichthyosporea</taxon>
        <taxon>Ichthyophonida</taxon>
        <taxon>Sphaeroforma</taxon>
    </lineage>
</organism>
<evidence type="ECO:0000256" key="2">
    <source>
        <dbReference type="SAM" id="Phobius"/>
    </source>
</evidence>
<name>A0A0L0FKV0_9EUKA</name>
<feature type="domain" description="Ricin B lectin" evidence="3">
    <location>
        <begin position="133"/>
        <end position="264"/>
    </location>
</feature>
<keyword evidence="5" id="KW-1185">Reference proteome</keyword>
<evidence type="ECO:0000313" key="5">
    <source>
        <dbReference type="Proteomes" id="UP000054560"/>
    </source>
</evidence>
<keyword evidence="2" id="KW-0472">Membrane</keyword>
<keyword evidence="2" id="KW-1133">Transmembrane helix</keyword>
<feature type="compositionally biased region" description="Polar residues" evidence="1">
    <location>
        <begin position="41"/>
        <end position="53"/>
    </location>
</feature>
<dbReference type="InterPro" id="IPR000772">
    <property type="entry name" value="Ricin_B_lectin"/>
</dbReference>
<dbReference type="SMART" id="SM00458">
    <property type="entry name" value="RICIN"/>
    <property type="match status" value="1"/>
</dbReference>
<evidence type="ECO:0000256" key="1">
    <source>
        <dbReference type="SAM" id="MobiDB-lite"/>
    </source>
</evidence>
<protein>
    <recommendedName>
        <fullName evidence="3">Ricin B lectin domain-containing protein</fullName>
    </recommendedName>
</protein>
<dbReference type="CDD" id="cd00161">
    <property type="entry name" value="beta-trefoil_Ricin-like"/>
    <property type="match status" value="1"/>
</dbReference>
<sequence length="292" mass="33212">MSDEVYTRLSNTDDDDSYAAVGNAVGDTRTNDARVGLETSKGPSSEQLSGGNSHMSKCKKASLILTLFVVLTCLLAGVIQSWPYIRKLMKKKKPYADDIHNSDNGLDPDSLPMAFTTVVDKGLTFSFENSGHRRLKNALRPQCLIKDENNLVRTGSCGSDDVLYITFDEDTFVIRTHDHMCLSLSDQEAKGDDRLGMQLNLEPCDYHSFAQKWILGYNLDGQIFNQDAELCMDVEHQHYNAPVILWTCKLAKNYKPRNQMWHWSGSTLKERRDYEYEKEKAASEQGLLRYFR</sequence>
<dbReference type="Proteomes" id="UP000054560">
    <property type="component" value="Unassembled WGS sequence"/>
</dbReference>
<dbReference type="Gene3D" id="2.80.10.50">
    <property type="match status" value="1"/>
</dbReference>
<evidence type="ECO:0000259" key="3">
    <source>
        <dbReference type="SMART" id="SM00458"/>
    </source>
</evidence>
<dbReference type="PROSITE" id="PS50231">
    <property type="entry name" value="RICIN_B_LECTIN"/>
    <property type="match status" value="1"/>
</dbReference>
<dbReference type="EMBL" id="KQ242738">
    <property type="protein sequence ID" value="KNC77417.1"/>
    <property type="molecule type" value="Genomic_DNA"/>
</dbReference>
<keyword evidence="2" id="KW-0812">Transmembrane</keyword>
<accession>A0A0L0FKV0</accession>
<reference evidence="4 5" key="1">
    <citation type="submission" date="2011-02" db="EMBL/GenBank/DDBJ databases">
        <title>The Genome Sequence of Sphaeroforma arctica JP610.</title>
        <authorList>
            <consortium name="The Broad Institute Genome Sequencing Platform"/>
            <person name="Russ C."/>
            <person name="Cuomo C."/>
            <person name="Young S.K."/>
            <person name="Zeng Q."/>
            <person name="Gargeya S."/>
            <person name="Alvarado L."/>
            <person name="Berlin A."/>
            <person name="Chapman S.B."/>
            <person name="Chen Z."/>
            <person name="Freedman E."/>
            <person name="Gellesch M."/>
            <person name="Goldberg J."/>
            <person name="Griggs A."/>
            <person name="Gujja S."/>
            <person name="Heilman E."/>
            <person name="Heiman D."/>
            <person name="Howarth C."/>
            <person name="Mehta T."/>
            <person name="Neiman D."/>
            <person name="Pearson M."/>
            <person name="Roberts A."/>
            <person name="Saif S."/>
            <person name="Shea T."/>
            <person name="Shenoy N."/>
            <person name="Sisk P."/>
            <person name="Stolte C."/>
            <person name="Sykes S."/>
            <person name="White J."/>
            <person name="Yandava C."/>
            <person name="Burger G."/>
            <person name="Gray M.W."/>
            <person name="Holland P.W.H."/>
            <person name="King N."/>
            <person name="Lang F.B.F."/>
            <person name="Roger A.J."/>
            <person name="Ruiz-Trillo I."/>
            <person name="Haas B."/>
            <person name="Nusbaum C."/>
            <person name="Birren B."/>
        </authorList>
    </citation>
    <scope>NUCLEOTIDE SEQUENCE [LARGE SCALE GENOMIC DNA]</scope>
    <source>
        <strain evidence="4 5">JP610</strain>
    </source>
</reference>
<feature type="transmembrane region" description="Helical" evidence="2">
    <location>
        <begin position="63"/>
        <end position="85"/>
    </location>
</feature>
<feature type="region of interest" description="Disordered" evidence="1">
    <location>
        <begin position="29"/>
        <end position="53"/>
    </location>
</feature>
<dbReference type="AlphaFoldDB" id="A0A0L0FKV0"/>
<dbReference type="SUPFAM" id="SSF50370">
    <property type="entry name" value="Ricin B-like lectins"/>
    <property type="match status" value="1"/>
</dbReference>
<dbReference type="InterPro" id="IPR035992">
    <property type="entry name" value="Ricin_B-like_lectins"/>
</dbReference>